<protein>
    <submittedName>
        <fullName evidence="1">Uncharacterized protein</fullName>
    </submittedName>
</protein>
<keyword evidence="2" id="KW-1185">Reference proteome</keyword>
<sequence length="115" mass="12801">MFHQPFPTRTWGAGNNVATDLVGMSIREERHNLPVSRRKGEWLAFRGKDAGAIFTQVLITGDITDQRLSDEGGSVAICEVCGKHKVVQNGCDHGQLDVDEINARMLEYILEKPVH</sequence>
<evidence type="ECO:0000313" key="1">
    <source>
        <dbReference type="EMBL" id="UTW03064.1"/>
    </source>
</evidence>
<dbReference type="EMBL" id="CP073344">
    <property type="protein sequence ID" value="UTW03064.1"/>
    <property type="molecule type" value="Genomic_DNA"/>
</dbReference>
<reference evidence="1" key="1">
    <citation type="submission" date="2021-04" db="EMBL/GenBank/DDBJ databases">
        <title>Oceanospirillales bacteria with DddD are important DMSP degraders in coastal seawater.</title>
        <authorList>
            <person name="Liu J."/>
        </authorList>
    </citation>
    <scope>NUCLEOTIDE SEQUENCE</scope>
    <source>
        <strain evidence="1">GY6</strain>
    </source>
</reference>
<organism evidence="1 2">
    <name type="scientific">Amphritea atlantica</name>
    <dbReference type="NCBI Taxonomy" id="355243"/>
    <lineage>
        <taxon>Bacteria</taxon>
        <taxon>Pseudomonadati</taxon>
        <taxon>Pseudomonadota</taxon>
        <taxon>Gammaproteobacteria</taxon>
        <taxon>Oceanospirillales</taxon>
        <taxon>Oceanospirillaceae</taxon>
        <taxon>Amphritea</taxon>
    </lineage>
</organism>
<dbReference type="Proteomes" id="UP001059950">
    <property type="component" value="Chromosome"/>
</dbReference>
<name>A0ABY5GUU9_9GAMM</name>
<evidence type="ECO:0000313" key="2">
    <source>
        <dbReference type="Proteomes" id="UP001059950"/>
    </source>
</evidence>
<accession>A0ABY5GUU9</accession>
<proteinExistence type="predicted"/>
<gene>
    <name evidence="1" type="ORF">KDX31_17315</name>
</gene>